<feature type="signal peptide" evidence="5">
    <location>
        <begin position="1"/>
        <end position="28"/>
    </location>
</feature>
<dbReference type="Proteomes" id="UP000000238">
    <property type="component" value="Chromosome"/>
</dbReference>
<evidence type="ECO:0000313" key="8">
    <source>
        <dbReference type="Proteomes" id="UP000000238"/>
    </source>
</evidence>
<dbReference type="AlphaFoldDB" id="Q2SP22"/>
<dbReference type="Gene3D" id="3.10.105.10">
    <property type="entry name" value="Dipeptide-binding Protein, Domain 3"/>
    <property type="match status" value="1"/>
</dbReference>
<comment type="similarity">
    <text evidence="2">Belongs to the bacterial solute-binding protein 5 family.</text>
</comment>
<dbReference type="EMBL" id="CP000155">
    <property type="protein sequence ID" value="ABC27602.1"/>
    <property type="molecule type" value="Genomic_DNA"/>
</dbReference>
<protein>
    <submittedName>
        <fullName evidence="7">ABC-type oligopeptide transport system, periplasmic component</fullName>
    </submittedName>
</protein>
<dbReference type="OrthoDB" id="9801912at2"/>
<organism evidence="7 8">
    <name type="scientific">Hahella chejuensis (strain KCTC 2396)</name>
    <dbReference type="NCBI Taxonomy" id="349521"/>
    <lineage>
        <taxon>Bacteria</taxon>
        <taxon>Pseudomonadati</taxon>
        <taxon>Pseudomonadota</taxon>
        <taxon>Gammaproteobacteria</taxon>
        <taxon>Oceanospirillales</taxon>
        <taxon>Hahellaceae</taxon>
        <taxon>Hahella</taxon>
    </lineage>
</organism>
<comment type="subcellular location">
    <subcellularLocation>
        <location evidence="1">Cell envelope</location>
    </subcellularLocation>
</comment>
<dbReference type="SUPFAM" id="SSF53850">
    <property type="entry name" value="Periplasmic binding protein-like II"/>
    <property type="match status" value="1"/>
</dbReference>
<dbReference type="PANTHER" id="PTHR30290">
    <property type="entry name" value="PERIPLASMIC BINDING COMPONENT OF ABC TRANSPORTER"/>
    <property type="match status" value="1"/>
</dbReference>
<dbReference type="GO" id="GO:0043190">
    <property type="term" value="C:ATP-binding cassette (ABC) transporter complex"/>
    <property type="evidence" value="ECO:0007669"/>
    <property type="project" value="InterPro"/>
</dbReference>
<evidence type="ECO:0000256" key="4">
    <source>
        <dbReference type="ARBA" id="ARBA00022729"/>
    </source>
</evidence>
<dbReference type="Gene3D" id="3.90.76.10">
    <property type="entry name" value="Dipeptide-binding Protein, Domain 1"/>
    <property type="match status" value="1"/>
</dbReference>
<name>Q2SP22_HAHCH</name>
<feature type="chain" id="PRO_5004215683" evidence="5">
    <location>
        <begin position="29"/>
        <end position="530"/>
    </location>
</feature>
<evidence type="ECO:0000256" key="3">
    <source>
        <dbReference type="ARBA" id="ARBA00022448"/>
    </source>
</evidence>
<dbReference type="eggNOG" id="COG4166">
    <property type="taxonomic scope" value="Bacteria"/>
</dbReference>
<dbReference type="FunFam" id="3.10.105.10:FF:000001">
    <property type="entry name" value="Oligopeptide ABC transporter, oligopeptide-binding protein"/>
    <property type="match status" value="1"/>
</dbReference>
<dbReference type="GO" id="GO:1904680">
    <property type="term" value="F:peptide transmembrane transporter activity"/>
    <property type="evidence" value="ECO:0007669"/>
    <property type="project" value="TreeGrafter"/>
</dbReference>
<dbReference type="STRING" id="349521.HCH_00703"/>
<dbReference type="Pfam" id="PF00496">
    <property type="entry name" value="SBP_bac_5"/>
    <property type="match status" value="1"/>
</dbReference>
<dbReference type="RefSeq" id="WP_011394679.1">
    <property type="nucleotide sequence ID" value="NC_007645.1"/>
</dbReference>
<dbReference type="Gene3D" id="3.40.190.10">
    <property type="entry name" value="Periplasmic binding protein-like II"/>
    <property type="match status" value="1"/>
</dbReference>
<proteinExistence type="inferred from homology"/>
<dbReference type="PANTHER" id="PTHR30290:SF10">
    <property type="entry name" value="PERIPLASMIC OLIGOPEPTIDE-BINDING PROTEIN-RELATED"/>
    <property type="match status" value="1"/>
</dbReference>
<dbReference type="InterPro" id="IPR030678">
    <property type="entry name" value="Peptide/Ni-bd"/>
</dbReference>
<keyword evidence="8" id="KW-1185">Reference proteome</keyword>
<gene>
    <name evidence="7" type="ordered locus">HCH_00703</name>
</gene>
<dbReference type="HOGENOM" id="CLU_017028_0_3_6"/>
<evidence type="ECO:0000256" key="1">
    <source>
        <dbReference type="ARBA" id="ARBA00004196"/>
    </source>
</evidence>
<dbReference type="GO" id="GO:0030288">
    <property type="term" value="C:outer membrane-bounded periplasmic space"/>
    <property type="evidence" value="ECO:0007669"/>
    <property type="project" value="TreeGrafter"/>
</dbReference>
<dbReference type="InterPro" id="IPR039424">
    <property type="entry name" value="SBP_5"/>
</dbReference>
<dbReference type="InterPro" id="IPR000914">
    <property type="entry name" value="SBP_5_dom"/>
</dbReference>
<accession>Q2SP22</accession>
<keyword evidence="4 5" id="KW-0732">Signal</keyword>
<reference evidence="7 8" key="1">
    <citation type="journal article" date="2005" name="Nucleic Acids Res.">
        <title>Genomic blueprint of Hahella chejuensis, a marine microbe producing an algicidal agent.</title>
        <authorList>
            <person name="Jeong H."/>
            <person name="Yim J.H."/>
            <person name="Lee C."/>
            <person name="Choi S.-H."/>
            <person name="Park Y.K."/>
            <person name="Yoon S.H."/>
            <person name="Hur C.-G."/>
            <person name="Kang H.-Y."/>
            <person name="Kim D."/>
            <person name="Lee H.H."/>
            <person name="Park K.H."/>
            <person name="Park S.-H."/>
            <person name="Park H.-S."/>
            <person name="Lee H.K."/>
            <person name="Oh T.K."/>
            <person name="Kim J.F."/>
        </authorList>
    </citation>
    <scope>NUCLEOTIDE SEQUENCE [LARGE SCALE GENOMIC DNA]</scope>
    <source>
        <strain evidence="7 8">KCTC 2396</strain>
    </source>
</reference>
<evidence type="ECO:0000259" key="6">
    <source>
        <dbReference type="Pfam" id="PF00496"/>
    </source>
</evidence>
<evidence type="ECO:0000256" key="5">
    <source>
        <dbReference type="SAM" id="SignalP"/>
    </source>
</evidence>
<dbReference type="PIRSF" id="PIRSF002741">
    <property type="entry name" value="MppA"/>
    <property type="match status" value="1"/>
</dbReference>
<keyword evidence="3" id="KW-0813">Transport</keyword>
<feature type="domain" description="Solute-binding protein family 5" evidence="6">
    <location>
        <begin position="74"/>
        <end position="449"/>
    </location>
</feature>
<dbReference type="CDD" id="cd08504">
    <property type="entry name" value="PBP2_OppA"/>
    <property type="match status" value="1"/>
</dbReference>
<dbReference type="FunFam" id="3.90.76.10:FF:000001">
    <property type="entry name" value="Oligopeptide ABC transporter substrate-binding protein"/>
    <property type="match status" value="1"/>
</dbReference>
<sequence>MSFKSRTGKIFSALTLTLSLLGAPIAQADTTLRIGNQGEPASLDPHFLSGDWENRIAGDLFMGLTTEDPEGNAIPGAAESWTVSDDGLVYTFKIRDHKWSDGQPVTAQDFEYAMRRILLPETAAEYASLLYIIKNGEELNTGKAKPEDLGVHALDDKTLEITLKGPAPFLISMLTHYTAFPVPKHIVEKYGKDWTKKEHIATNGPYKLVEWLPNTHVKVTKNEQFWDTANVKIDNVIFYPQEDAAALIKRMRAGEIDCIYKFPSGQIDWLRQNMPEETKIAPYLGTYYYPINTKRAPFTDKRIRQALSMAIDREIIMDKVLKTGELPAYSMVPPGTSNYKEPSYVTWKSMPMADRITKAKELMKEAGYGDGKNLKVQLRYNTDDNHKRIAIAVAQMWKKIGVETELFNSEVKVHYAELKQGNFEVARAGWVADYNDPQNFLFLLESTSKSLNYGNYDNPDYDKLMEEAYLESDLKKRAQIMGKAEAIAMEDAPIIPIYYYVSKNLVSTKIKGWKDAINDTHRTRWLSIEN</sequence>
<dbReference type="GO" id="GO:0015833">
    <property type="term" value="P:peptide transport"/>
    <property type="evidence" value="ECO:0007669"/>
    <property type="project" value="TreeGrafter"/>
</dbReference>
<dbReference type="KEGG" id="hch:HCH_00703"/>
<evidence type="ECO:0000256" key="2">
    <source>
        <dbReference type="ARBA" id="ARBA00005695"/>
    </source>
</evidence>
<evidence type="ECO:0000313" key="7">
    <source>
        <dbReference type="EMBL" id="ABC27602.1"/>
    </source>
</evidence>